<name>A0A2G5E0F3_AQUCA</name>
<reference evidence="2 3" key="1">
    <citation type="submission" date="2017-09" db="EMBL/GenBank/DDBJ databases">
        <title>WGS assembly of Aquilegia coerulea Goldsmith.</title>
        <authorList>
            <person name="Hodges S."/>
            <person name="Kramer E."/>
            <person name="Nordborg M."/>
            <person name="Tomkins J."/>
            <person name="Borevitz J."/>
            <person name="Derieg N."/>
            <person name="Yan J."/>
            <person name="Mihaltcheva S."/>
            <person name="Hayes R.D."/>
            <person name="Rokhsar D."/>
        </authorList>
    </citation>
    <scope>NUCLEOTIDE SEQUENCE [LARGE SCALE GENOMIC DNA]</scope>
    <source>
        <strain evidence="3">cv. Goldsmith</strain>
    </source>
</reference>
<evidence type="ECO:0000259" key="1">
    <source>
        <dbReference type="Pfam" id="PF08387"/>
    </source>
</evidence>
<evidence type="ECO:0000313" key="2">
    <source>
        <dbReference type="EMBL" id="PIA49239.1"/>
    </source>
</evidence>
<accession>A0A2G5E0F3</accession>
<organism evidence="2 3">
    <name type="scientific">Aquilegia coerulea</name>
    <name type="common">Rocky mountain columbine</name>
    <dbReference type="NCBI Taxonomy" id="218851"/>
    <lineage>
        <taxon>Eukaryota</taxon>
        <taxon>Viridiplantae</taxon>
        <taxon>Streptophyta</taxon>
        <taxon>Embryophyta</taxon>
        <taxon>Tracheophyta</taxon>
        <taxon>Spermatophyta</taxon>
        <taxon>Magnoliopsida</taxon>
        <taxon>Ranunculales</taxon>
        <taxon>Ranunculaceae</taxon>
        <taxon>Thalictroideae</taxon>
        <taxon>Aquilegia</taxon>
    </lineage>
</organism>
<dbReference type="OrthoDB" id="629734at2759"/>
<protein>
    <recommendedName>
        <fullName evidence="1">FBD domain-containing protein</fullName>
    </recommendedName>
</protein>
<proteinExistence type="predicted"/>
<dbReference type="Proteomes" id="UP000230069">
    <property type="component" value="Unassembled WGS sequence"/>
</dbReference>
<dbReference type="InParanoid" id="A0A2G5E0F3"/>
<keyword evidence="3" id="KW-1185">Reference proteome</keyword>
<feature type="domain" description="FBD" evidence="1">
    <location>
        <begin position="2"/>
        <end position="31"/>
    </location>
</feature>
<dbReference type="Pfam" id="PF08387">
    <property type="entry name" value="FBD"/>
    <property type="match status" value="1"/>
</dbReference>
<sequence length="73" mass="8292">MLKHIKTIKIDSFGGSESEIKLLKFLLAQANSPVQIDITYVYSMREDAMARTRISEKLLTFTKTFPHAAIVFS</sequence>
<dbReference type="InterPro" id="IPR006566">
    <property type="entry name" value="FBD"/>
</dbReference>
<gene>
    <name evidence="2" type="ORF">AQUCO_01300230v1</name>
</gene>
<evidence type="ECO:0000313" key="3">
    <source>
        <dbReference type="Proteomes" id="UP000230069"/>
    </source>
</evidence>
<dbReference type="AlphaFoldDB" id="A0A2G5E0F3"/>
<dbReference type="EMBL" id="KZ305030">
    <property type="protein sequence ID" value="PIA49239.1"/>
    <property type="molecule type" value="Genomic_DNA"/>
</dbReference>